<feature type="domain" description="Periplasmic binding protein" evidence="5">
    <location>
        <begin position="53"/>
        <end position="276"/>
    </location>
</feature>
<evidence type="ECO:0000313" key="6">
    <source>
        <dbReference type="EMBL" id="MXN17850.1"/>
    </source>
</evidence>
<keyword evidence="3 4" id="KW-0732">Signal</keyword>
<name>A0A6L7G380_9RHOB</name>
<dbReference type="GO" id="GO:0030246">
    <property type="term" value="F:carbohydrate binding"/>
    <property type="evidence" value="ECO:0007669"/>
    <property type="project" value="UniProtKB-ARBA"/>
</dbReference>
<dbReference type="RefSeq" id="WP_160893602.1">
    <property type="nucleotide sequence ID" value="NZ_WUMU01000006.1"/>
</dbReference>
<sequence length="370" mass="39982">MKLLDLVKLGAVATLLTSEAAMAAPADQHPGKVGTVDEFLPVSDFCGTKPLKVAYSSGYSGDPWRKISKAEFELEAAKCPNITEARYTDAQGSVEQQISDIQGLAAQGFDVIIVYPDGGEALLRAMNQAMKRGAKVVPFYGGADFPGTPGRDYVVNVSADQKVEGKMAAEWIAKQLDGKGNVVMLGGAPGAISTQNTYDGAMEVFSKYPDIHMLEDGPVATNWDRAQYQKVMTSLIAKHPKIDAVMSDYGVGAMGGLRAFEATNTPIPLWTTRDANELACFYYDNKDKNPNFQIFTTSAGTWLTRLALRKGLAAANNIEDAEPSIIIDPVIDNTTSDDPKFKPICDKDLPMGAHVSSFTMTKEEMQAVFK</sequence>
<dbReference type="SUPFAM" id="SSF53822">
    <property type="entry name" value="Periplasmic binding protein-like I"/>
    <property type="match status" value="1"/>
</dbReference>
<evidence type="ECO:0000259" key="5">
    <source>
        <dbReference type="Pfam" id="PF13407"/>
    </source>
</evidence>
<dbReference type="EMBL" id="WUMU01000006">
    <property type="protein sequence ID" value="MXN17850.1"/>
    <property type="molecule type" value="Genomic_DNA"/>
</dbReference>
<dbReference type="PANTHER" id="PTHR46847">
    <property type="entry name" value="D-ALLOSE-BINDING PERIPLASMIC PROTEIN-RELATED"/>
    <property type="match status" value="1"/>
</dbReference>
<evidence type="ECO:0000256" key="3">
    <source>
        <dbReference type="ARBA" id="ARBA00022729"/>
    </source>
</evidence>
<dbReference type="AlphaFoldDB" id="A0A6L7G380"/>
<evidence type="ECO:0000256" key="4">
    <source>
        <dbReference type="SAM" id="SignalP"/>
    </source>
</evidence>
<feature type="chain" id="PRO_5026804366" evidence="4">
    <location>
        <begin position="24"/>
        <end position="370"/>
    </location>
</feature>
<evidence type="ECO:0000313" key="7">
    <source>
        <dbReference type="Proteomes" id="UP000477911"/>
    </source>
</evidence>
<feature type="signal peptide" evidence="4">
    <location>
        <begin position="1"/>
        <end position="23"/>
    </location>
</feature>
<comment type="similarity">
    <text evidence="2">Belongs to the bacterial solute-binding protein 2 family.</text>
</comment>
<dbReference type="InterPro" id="IPR025997">
    <property type="entry name" value="SBP_2_dom"/>
</dbReference>
<evidence type="ECO:0000256" key="1">
    <source>
        <dbReference type="ARBA" id="ARBA00004196"/>
    </source>
</evidence>
<dbReference type="Gene3D" id="3.40.50.2300">
    <property type="match status" value="2"/>
</dbReference>
<evidence type="ECO:0000256" key="2">
    <source>
        <dbReference type="ARBA" id="ARBA00007639"/>
    </source>
</evidence>
<keyword evidence="7" id="KW-1185">Reference proteome</keyword>
<dbReference type="GO" id="GO:0030313">
    <property type="term" value="C:cell envelope"/>
    <property type="evidence" value="ECO:0007669"/>
    <property type="project" value="UniProtKB-SubCell"/>
</dbReference>
<protein>
    <submittedName>
        <fullName evidence="6">Substrate-binding domain-containing protein</fullName>
    </submittedName>
</protein>
<comment type="subcellular location">
    <subcellularLocation>
        <location evidence="1">Cell envelope</location>
    </subcellularLocation>
</comment>
<dbReference type="PANTHER" id="PTHR46847:SF1">
    <property type="entry name" value="D-ALLOSE-BINDING PERIPLASMIC PROTEIN-RELATED"/>
    <property type="match status" value="1"/>
</dbReference>
<comment type="caution">
    <text evidence="6">The sequence shown here is derived from an EMBL/GenBank/DDBJ whole genome shotgun (WGS) entry which is preliminary data.</text>
</comment>
<accession>A0A6L7G380</accession>
<reference evidence="6 7" key="1">
    <citation type="submission" date="2019-12" db="EMBL/GenBank/DDBJ databases">
        <authorList>
            <person name="Li M."/>
        </authorList>
    </citation>
    <scope>NUCLEOTIDE SEQUENCE [LARGE SCALE GENOMIC DNA]</scope>
    <source>
        <strain evidence="6 7">GBMRC 2024</strain>
    </source>
</reference>
<organism evidence="6 7">
    <name type="scientific">Pseudooceanicola albus</name>
    <dbReference type="NCBI Taxonomy" id="2692189"/>
    <lineage>
        <taxon>Bacteria</taxon>
        <taxon>Pseudomonadati</taxon>
        <taxon>Pseudomonadota</taxon>
        <taxon>Alphaproteobacteria</taxon>
        <taxon>Rhodobacterales</taxon>
        <taxon>Paracoccaceae</taxon>
        <taxon>Pseudooceanicola</taxon>
    </lineage>
</organism>
<dbReference type="Pfam" id="PF13407">
    <property type="entry name" value="Peripla_BP_4"/>
    <property type="match status" value="1"/>
</dbReference>
<proteinExistence type="inferred from homology"/>
<gene>
    <name evidence="6" type="ORF">GR170_08390</name>
</gene>
<dbReference type="Proteomes" id="UP000477911">
    <property type="component" value="Unassembled WGS sequence"/>
</dbReference>
<dbReference type="InterPro" id="IPR028082">
    <property type="entry name" value="Peripla_BP_I"/>
</dbReference>